<dbReference type="PANTHER" id="PTHR42693:SF53">
    <property type="entry name" value="ENDO-4-O-SULFATASE"/>
    <property type="match status" value="1"/>
</dbReference>
<dbReference type="InterPro" id="IPR050738">
    <property type="entry name" value="Sulfatase"/>
</dbReference>
<dbReference type="GO" id="GO:0004065">
    <property type="term" value="F:arylsulfatase activity"/>
    <property type="evidence" value="ECO:0007669"/>
    <property type="project" value="TreeGrafter"/>
</dbReference>
<protein>
    <recommendedName>
        <fullName evidence="5">Sulfatase N-terminal domain-containing protein</fullName>
    </recommendedName>
</protein>
<comment type="similarity">
    <text evidence="1">Belongs to the sulfatase family.</text>
</comment>
<evidence type="ECO:0000313" key="6">
    <source>
        <dbReference type="EMBL" id="SVB79253.1"/>
    </source>
</evidence>
<evidence type="ECO:0000256" key="2">
    <source>
        <dbReference type="ARBA" id="ARBA00022723"/>
    </source>
</evidence>
<sequence>MRRRLAKLTCLFALGLTAFGKAQAEVRDFVKPNIVILLADDLGYGELGCQGNTEIPTPNIDSIAANGVRFTNGYVTAPFCSASRAGLITGRYQTRFGYEFNPIGHRNELPGVGLPQNEETLAERLRQAGYVSGLIGKWHLGGHAEFHPFRHGFDEFFGFTHEGHYFVPPPWDGVTTWLRRSVLPGGGEGRFSSADGKIIYSTHMNGTEPAYDASNPIVRGGQPVVEEAYLTDAFTREAVDFIGRNKDKPFFLLLAYNAVHSPMQGADAYMKKFAHIQDIHRRIFAAMLSNMDNGVGAVLAKLRREQLEENTLIFFLSDNGGPTRELTSSNKPLRDGKG</sequence>
<dbReference type="Pfam" id="PF00884">
    <property type="entry name" value="Sulfatase"/>
    <property type="match status" value="1"/>
</dbReference>
<dbReference type="EMBL" id="UINC01057752">
    <property type="protein sequence ID" value="SVB79253.1"/>
    <property type="molecule type" value="Genomic_DNA"/>
</dbReference>
<dbReference type="PANTHER" id="PTHR42693">
    <property type="entry name" value="ARYLSULFATASE FAMILY MEMBER"/>
    <property type="match status" value="1"/>
</dbReference>
<evidence type="ECO:0000256" key="3">
    <source>
        <dbReference type="ARBA" id="ARBA00022801"/>
    </source>
</evidence>
<dbReference type="Gene3D" id="3.40.720.10">
    <property type="entry name" value="Alkaline Phosphatase, subunit A"/>
    <property type="match status" value="1"/>
</dbReference>
<feature type="domain" description="Sulfatase N-terminal" evidence="5">
    <location>
        <begin position="32"/>
        <end position="337"/>
    </location>
</feature>
<evidence type="ECO:0000256" key="1">
    <source>
        <dbReference type="ARBA" id="ARBA00008779"/>
    </source>
</evidence>
<proteinExistence type="inferred from homology"/>
<keyword evidence="3" id="KW-0378">Hydrolase</keyword>
<keyword evidence="2" id="KW-0479">Metal-binding</keyword>
<dbReference type="GO" id="GO:0046872">
    <property type="term" value="F:metal ion binding"/>
    <property type="evidence" value="ECO:0007669"/>
    <property type="project" value="UniProtKB-KW"/>
</dbReference>
<evidence type="ECO:0000256" key="4">
    <source>
        <dbReference type="ARBA" id="ARBA00022837"/>
    </source>
</evidence>
<feature type="non-terminal residue" evidence="6">
    <location>
        <position position="338"/>
    </location>
</feature>
<dbReference type="InterPro" id="IPR024607">
    <property type="entry name" value="Sulfatase_CS"/>
</dbReference>
<gene>
    <name evidence="6" type="ORF">METZ01_LOCUS232107</name>
</gene>
<dbReference type="InterPro" id="IPR017850">
    <property type="entry name" value="Alkaline_phosphatase_core_sf"/>
</dbReference>
<keyword evidence="4" id="KW-0106">Calcium</keyword>
<accession>A0A382GXG5</accession>
<evidence type="ECO:0000259" key="5">
    <source>
        <dbReference type="Pfam" id="PF00884"/>
    </source>
</evidence>
<dbReference type="AlphaFoldDB" id="A0A382GXG5"/>
<dbReference type="InterPro" id="IPR000917">
    <property type="entry name" value="Sulfatase_N"/>
</dbReference>
<dbReference type="SUPFAM" id="SSF53649">
    <property type="entry name" value="Alkaline phosphatase-like"/>
    <property type="match status" value="1"/>
</dbReference>
<name>A0A382GXG5_9ZZZZ</name>
<dbReference type="PROSITE" id="PS00149">
    <property type="entry name" value="SULFATASE_2"/>
    <property type="match status" value="1"/>
</dbReference>
<organism evidence="6">
    <name type="scientific">marine metagenome</name>
    <dbReference type="NCBI Taxonomy" id="408172"/>
    <lineage>
        <taxon>unclassified sequences</taxon>
        <taxon>metagenomes</taxon>
        <taxon>ecological metagenomes</taxon>
    </lineage>
</organism>
<reference evidence="6" key="1">
    <citation type="submission" date="2018-05" db="EMBL/GenBank/DDBJ databases">
        <authorList>
            <person name="Lanie J.A."/>
            <person name="Ng W.-L."/>
            <person name="Kazmierczak K.M."/>
            <person name="Andrzejewski T.M."/>
            <person name="Davidsen T.M."/>
            <person name="Wayne K.J."/>
            <person name="Tettelin H."/>
            <person name="Glass J.I."/>
            <person name="Rusch D."/>
            <person name="Podicherti R."/>
            <person name="Tsui H.-C.T."/>
            <person name="Winkler M.E."/>
        </authorList>
    </citation>
    <scope>NUCLEOTIDE SEQUENCE</scope>
</reference>